<dbReference type="SUPFAM" id="SSF47413">
    <property type="entry name" value="lambda repressor-like DNA-binding domains"/>
    <property type="match status" value="1"/>
</dbReference>
<dbReference type="Gene3D" id="1.10.260.40">
    <property type="entry name" value="lambda repressor-like DNA-binding domains"/>
    <property type="match status" value="1"/>
</dbReference>
<dbReference type="InterPro" id="IPR010982">
    <property type="entry name" value="Lambda_DNA-bd_dom_sf"/>
</dbReference>
<name>A0A4R0IPC3_9ACTN</name>
<evidence type="ECO:0000313" key="5">
    <source>
        <dbReference type="Proteomes" id="UP000294225"/>
    </source>
</evidence>
<dbReference type="EMBL" id="SJKC01000003">
    <property type="protein sequence ID" value="TCC35561.1"/>
    <property type="molecule type" value="Genomic_DNA"/>
</dbReference>
<evidence type="ECO:0000259" key="1">
    <source>
        <dbReference type="PROSITE" id="PS50943"/>
    </source>
</evidence>
<dbReference type="CDD" id="cd00093">
    <property type="entry name" value="HTH_XRE"/>
    <property type="match status" value="1"/>
</dbReference>
<reference evidence="4 5" key="1">
    <citation type="submission" date="2019-02" db="EMBL/GenBank/DDBJ databases">
        <title>Kribbella capetownensis sp. nov. and Kribbella speibonae sp. nov., isolated from soil.</title>
        <authorList>
            <person name="Curtis S.M."/>
            <person name="Norton I."/>
            <person name="Everest G.J."/>
            <person name="Meyers P.R."/>
        </authorList>
    </citation>
    <scope>NUCLEOTIDE SEQUENCE [LARGE SCALE GENOMIC DNA]</scope>
    <source>
        <strain evidence="2 4">SK5</strain>
        <strain evidence="3 5">YM55</strain>
    </source>
</reference>
<proteinExistence type="predicted"/>
<evidence type="ECO:0000313" key="2">
    <source>
        <dbReference type="EMBL" id="TCC27573.1"/>
    </source>
</evidence>
<dbReference type="PROSITE" id="PS50943">
    <property type="entry name" value="HTH_CROC1"/>
    <property type="match status" value="1"/>
</dbReference>
<sequence length="188" mass="20655">MCQLLMAVSGNPRILDSRTFREGLFGHVAPYSRAMDDPDREVFVSPVVVASQSFPARPGSLPDAEQFVREALEPITLEVEERQALYQAITSALLAAAGPKDGVFDVTVRIFPDGVEVEVLHGAGVRRVQPAAEPFADWLNGVLRGQGLSQQAAAQRIGVSVRTISRWLRGDTEPRLRDLRRVHEIFGP</sequence>
<dbReference type="Proteomes" id="UP000292385">
    <property type="component" value="Unassembled WGS sequence"/>
</dbReference>
<organism evidence="3 5">
    <name type="scientific">Kribbella speibonae</name>
    <dbReference type="NCBI Taxonomy" id="1572660"/>
    <lineage>
        <taxon>Bacteria</taxon>
        <taxon>Bacillati</taxon>
        <taxon>Actinomycetota</taxon>
        <taxon>Actinomycetes</taxon>
        <taxon>Propionibacteriales</taxon>
        <taxon>Kribbellaceae</taxon>
        <taxon>Kribbella</taxon>
    </lineage>
</organism>
<keyword evidence="4" id="KW-1185">Reference proteome</keyword>
<evidence type="ECO:0000313" key="4">
    <source>
        <dbReference type="Proteomes" id="UP000292385"/>
    </source>
</evidence>
<comment type="caution">
    <text evidence="3">The sequence shown here is derived from an EMBL/GenBank/DDBJ whole genome shotgun (WGS) entry which is preliminary data.</text>
</comment>
<gene>
    <name evidence="2" type="ORF">E0H58_06385</name>
    <name evidence="3" type="ORF">E0H92_22735</name>
</gene>
<dbReference type="GO" id="GO:0003677">
    <property type="term" value="F:DNA binding"/>
    <property type="evidence" value="ECO:0007669"/>
    <property type="project" value="InterPro"/>
</dbReference>
<protein>
    <submittedName>
        <fullName evidence="3">Helix-turn-helix domain-containing protein</fullName>
    </submittedName>
</protein>
<dbReference type="Pfam" id="PF01381">
    <property type="entry name" value="HTH_3"/>
    <property type="match status" value="1"/>
</dbReference>
<dbReference type="EMBL" id="SJJY01000001">
    <property type="protein sequence ID" value="TCC27573.1"/>
    <property type="molecule type" value="Genomic_DNA"/>
</dbReference>
<dbReference type="AlphaFoldDB" id="A0A4R0IPC3"/>
<feature type="domain" description="HTH cro/C1-type" evidence="1">
    <location>
        <begin position="146"/>
        <end position="187"/>
    </location>
</feature>
<evidence type="ECO:0000313" key="3">
    <source>
        <dbReference type="EMBL" id="TCC35561.1"/>
    </source>
</evidence>
<dbReference type="InterPro" id="IPR001387">
    <property type="entry name" value="Cro/C1-type_HTH"/>
</dbReference>
<dbReference type="Proteomes" id="UP000294225">
    <property type="component" value="Unassembled WGS sequence"/>
</dbReference>
<dbReference type="SMART" id="SM00530">
    <property type="entry name" value="HTH_XRE"/>
    <property type="match status" value="1"/>
</dbReference>
<accession>A0A4R0IPC3</accession>